<dbReference type="RefSeq" id="WP_394847430.1">
    <property type="nucleotide sequence ID" value="NZ_CP089982.1"/>
</dbReference>
<dbReference type="InterPro" id="IPR036366">
    <property type="entry name" value="PGBDSf"/>
</dbReference>
<dbReference type="InterPro" id="IPR037026">
    <property type="entry name" value="Vgr_OB-fold_dom_sf"/>
</dbReference>
<dbReference type="Proteomes" id="UP001379533">
    <property type="component" value="Chromosome"/>
</dbReference>
<dbReference type="Pfam" id="PF05954">
    <property type="entry name" value="Phage_GPD"/>
    <property type="match status" value="1"/>
</dbReference>
<dbReference type="Gene3D" id="2.30.110.50">
    <property type="match status" value="1"/>
</dbReference>
<evidence type="ECO:0000313" key="4">
    <source>
        <dbReference type="Proteomes" id="UP001379533"/>
    </source>
</evidence>
<evidence type="ECO:0000313" key="3">
    <source>
        <dbReference type="EMBL" id="WXA96815.1"/>
    </source>
</evidence>
<feature type="domain" description="Gp5/Type VI secretion system Vgr C-terminal trimerisation" evidence="2">
    <location>
        <begin position="625"/>
        <end position="723"/>
    </location>
</feature>
<name>A0ABZ2KIC6_9BACT</name>
<accession>A0ABZ2KIC6</accession>
<proteinExistence type="predicted"/>
<dbReference type="EMBL" id="CP089982">
    <property type="protein sequence ID" value="WXA96815.1"/>
    <property type="molecule type" value="Genomic_DNA"/>
</dbReference>
<dbReference type="Pfam" id="PF01471">
    <property type="entry name" value="PG_binding_1"/>
    <property type="match status" value="1"/>
</dbReference>
<gene>
    <name evidence="3" type="ORF">LZC95_08190</name>
</gene>
<evidence type="ECO:0000259" key="1">
    <source>
        <dbReference type="Pfam" id="PF01471"/>
    </source>
</evidence>
<dbReference type="Gene3D" id="1.10.101.10">
    <property type="entry name" value="PGBD-like superfamily/PGBD"/>
    <property type="match status" value="1"/>
</dbReference>
<dbReference type="Gene3D" id="2.40.50.230">
    <property type="entry name" value="Gp5 N-terminal domain"/>
    <property type="match status" value="1"/>
</dbReference>
<dbReference type="SUPFAM" id="SSF69279">
    <property type="entry name" value="Phage tail proteins"/>
    <property type="match status" value="2"/>
</dbReference>
<evidence type="ECO:0000259" key="2">
    <source>
        <dbReference type="Pfam" id="PF22178"/>
    </source>
</evidence>
<dbReference type="SUPFAM" id="SSF69255">
    <property type="entry name" value="gp5 N-terminal domain-like"/>
    <property type="match status" value="1"/>
</dbReference>
<dbReference type="InterPro" id="IPR054030">
    <property type="entry name" value="Gp5_Vgr_C"/>
</dbReference>
<protein>
    <submittedName>
        <fullName evidence="3">Peptidoglycan-binding protein</fullName>
    </submittedName>
</protein>
<dbReference type="SUPFAM" id="SSF69349">
    <property type="entry name" value="Phage fibre proteins"/>
    <property type="match status" value="1"/>
</dbReference>
<dbReference type="SUPFAM" id="SSF47090">
    <property type="entry name" value="PGBD-like"/>
    <property type="match status" value="1"/>
</dbReference>
<sequence>MDLSSLNPLARVTNLLPGGGESAHDDQFKLAAGTFRRNELRVAEFNGTERINDLYLYPVLVVTDKPFGALVALKGLDACLSIGGVDGHDARAIQGIVAHVETRGAVPGDEGKGRRLAELLIAPRLWLLTERTTNRVFYQKTPKEIVQQVLASIGIKAEHCCWHIKEDRYPRLPIVIQRNETDYEFFCRVLSEAGILFFFDHASDSLLSGASAVAGEAAAIADAIGGAVADVANEVGKATKTLTILTFTDNARHLPAVQDMAALNEAATSAIKSGIGALAGAIVGGDAARDVEEAVDDVVESMPDSIVYDASGVSSEKERFWDFRVKASIGPKRLHIIERDIHAGKNWVGAVETKSVTAALHAGVGLHMGKGGPSLKARGSFDFDVDAPNLPPEILRKHLYQVNPTLRFYQDQRERMEMELQRERVHSVIASGTGNCRRLGAGYRFMLEKYSYDELDREYTTVFFECKGQAHTDPFSGETQYAYSNSIVCVPAHVIPRPARLRGPILGDDVATVATQEGERVTSLLDADEQGHVKLVFPWELAADEVTPRGALAYGAEQSDAARIPVTQALAGDNFGTRNIPRDGAHVVAGFFNGQSGRPLVRGCLFDETNRMPFRGDPRHYQKIGIFSQTIPYDGGASEISIDDQRGAELVNVHSQRDIDVHARHEFRARIDANAVAYVAGPVNVEVEGAFLTQIAGTERRMVLESRVDHVKDTISTTCGSSEFTVTRDMSVKAGGQYELQAAGESKVAHERSRTTTIGEDDVTSIGRNEIVTVLGESNKHVSGQCRVAGKKLLLEAEESIRISVKGSSIELRPDGIYLSGDTVKCVSKKLELHAEGAGVRLDNLVEVMSSDIVLQGAGARLKLAEAAQLTGRKIQIGKGDGATVGAQKLKDATVKKAPLICLDEDRQPLASRRYQLEIGGQLLEGMTDAHGRVMVPMVDDTTTSSCTVWKGDFPDGERVIYPLTRGPIESADSVLGAQQCLRNLGWYSGPLSGAMNSTMLDTLLCFQDHHDLEVTGELDSSTSAKITELHSPT</sequence>
<keyword evidence="4" id="KW-1185">Reference proteome</keyword>
<dbReference type="Gene3D" id="3.55.50.10">
    <property type="entry name" value="Baseplate protein-like domains"/>
    <property type="match status" value="1"/>
</dbReference>
<dbReference type="Pfam" id="PF22178">
    <property type="entry name" value="Gp5_trimer_C"/>
    <property type="match status" value="1"/>
</dbReference>
<feature type="domain" description="Peptidoglycan binding-like" evidence="1">
    <location>
        <begin position="973"/>
        <end position="1026"/>
    </location>
</feature>
<reference evidence="3 4" key="1">
    <citation type="submission" date="2021-12" db="EMBL/GenBank/DDBJ databases">
        <title>Discovery of the Pendulisporaceae a myxobacterial family with distinct sporulation behavior and unique specialized metabolism.</title>
        <authorList>
            <person name="Garcia R."/>
            <person name="Popoff A."/>
            <person name="Bader C.D."/>
            <person name="Loehr J."/>
            <person name="Walesch S."/>
            <person name="Walt C."/>
            <person name="Boldt J."/>
            <person name="Bunk B."/>
            <person name="Haeckl F.J.F.P.J."/>
            <person name="Gunesch A.P."/>
            <person name="Birkelbach J."/>
            <person name="Nuebel U."/>
            <person name="Pietschmann T."/>
            <person name="Bach T."/>
            <person name="Mueller R."/>
        </authorList>
    </citation>
    <scope>NUCLEOTIDE SEQUENCE [LARGE SCALE GENOMIC DNA]</scope>
    <source>
        <strain evidence="3 4">MSr12523</strain>
    </source>
</reference>
<dbReference type="InterPro" id="IPR036365">
    <property type="entry name" value="PGBD-like_sf"/>
</dbReference>
<dbReference type="InterPro" id="IPR002477">
    <property type="entry name" value="Peptidoglycan-bd-like"/>
</dbReference>
<organism evidence="3 4">
    <name type="scientific">Pendulispora brunnea</name>
    <dbReference type="NCBI Taxonomy" id="2905690"/>
    <lineage>
        <taxon>Bacteria</taxon>
        <taxon>Pseudomonadati</taxon>
        <taxon>Myxococcota</taxon>
        <taxon>Myxococcia</taxon>
        <taxon>Myxococcales</taxon>
        <taxon>Sorangiineae</taxon>
        <taxon>Pendulisporaceae</taxon>
        <taxon>Pendulispora</taxon>
    </lineage>
</organism>